<accession>A0A9P4Z1W0</accession>
<sequence length="80" mass="8583">MPSDRPNWFRRHCTPAPPPTGVSACPCGDCFYNPGVQMPAAWYQTTNATSSSNSSIYSGSDAASIRTSGTTVKHIENNKC</sequence>
<gene>
    <name evidence="2" type="ORF">GMORB2_1148</name>
</gene>
<feature type="compositionally biased region" description="Low complexity" evidence="1">
    <location>
        <begin position="51"/>
        <end position="64"/>
    </location>
</feature>
<evidence type="ECO:0000313" key="2">
    <source>
        <dbReference type="EMBL" id="KAF4125902.1"/>
    </source>
</evidence>
<evidence type="ECO:0000256" key="1">
    <source>
        <dbReference type="SAM" id="MobiDB-lite"/>
    </source>
</evidence>
<dbReference type="Proteomes" id="UP000749293">
    <property type="component" value="Unassembled WGS sequence"/>
</dbReference>
<evidence type="ECO:0000313" key="3">
    <source>
        <dbReference type="Proteomes" id="UP000749293"/>
    </source>
</evidence>
<name>A0A9P4Z1W0_9HYPO</name>
<proteinExistence type="predicted"/>
<dbReference type="PROSITE" id="PS51257">
    <property type="entry name" value="PROKAR_LIPOPROTEIN"/>
    <property type="match status" value="1"/>
</dbReference>
<feature type="region of interest" description="Disordered" evidence="1">
    <location>
        <begin position="51"/>
        <end position="70"/>
    </location>
</feature>
<organism evidence="2 3">
    <name type="scientific">Geosmithia morbida</name>
    <dbReference type="NCBI Taxonomy" id="1094350"/>
    <lineage>
        <taxon>Eukaryota</taxon>
        <taxon>Fungi</taxon>
        <taxon>Dikarya</taxon>
        <taxon>Ascomycota</taxon>
        <taxon>Pezizomycotina</taxon>
        <taxon>Sordariomycetes</taxon>
        <taxon>Hypocreomycetidae</taxon>
        <taxon>Hypocreales</taxon>
        <taxon>Bionectriaceae</taxon>
        <taxon>Geosmithia</taxon>
    </lineage>
</organism>
<dbReference type="RefSeq" id="XP_035324554.1">
    <property type="nucleotide sequence ID" value="XM_035463130.1"/>
</dbReference>
<dbReference type="AlphaFoldDB" id="A0A9P4Z1W0"/>
<dbReference type="EMBL" id="JAANYQ010000002">
    <property type="protein sequence ID" value="KAF4125902.1"/>
    <property type="molecule type" value="Genomic_DNA"/>
</dbReference>
<dbReference type="GeneID" id="55967378"/>
<protein>
    <submittedName>
        <fullName evidence="2">Uncharacterized protein</fullName>
    </submittedName>
</protein>
<reference evidence="2" key="1">
    <citation type="submission" date="2020-03" db="EMBL/GenBank/DDBJ databases">
        <title>Site-based positive gene gene selection in Geosmithia morbida across the United States reveals a broad range of putative effectors and factors for local host and environmental adapation.</title>
        <authorList>
            <person name="Onufrak A."/>
            <person name="Murdoch R.W."/>
            <person name="Gazis R."/>
            <person name="Huff M."/>
            <person name="Staton M."/>
            <person name="Klingeman W."/>
            <person name="Hadziabdic D."/>
        </authorList>
    </citation>
    <scope>NUCLEOTIDE SEQUENCE</scope>
    <source>
        <strain evidence="2">1262</strain>
    </source>
</reference>
<comment type="caution">
    <text evidence="2">The sequence shown here is derived from an EMBL/GenBank/DDBJ whole genome shotgun (WGS) entry which is preliminary data.</text>
</comment>
<keyword evidence="3" id="KW-1185">Reference proteome</keyword>